<dbReference type="CDD" id="cd01949">
    <property type="entry name" value="GGDEF"/>
    <property type="match status" value="1"/>
</dbReference>
<dbReference type="Gene3D" id="3.20.20.450">
    <property type="entry name" value="EAL domain"/>
    <property type="match status" value="1"/>
</dbReference>
<dbReference type="PANTHER" id="PTHR44757:SF2">
    <property type="entry name" value="BIOFILM ARCHITECTURE MAINTENANCE PROTEIN MBAA"/>
    <property type="match status" value="1"/>
</dbReference>
<evidence type="ECO:0000313" key="4">
    <source>
        <dbReference type="EMBL" id="NYH96884.1"/>
    </source>
</evidence>
<evidence type="ECO:0000256" key="1">
    <source>
        <dbReference type="SAM" id="Phobius"/>
    </source>
</evidence>
<dbReference type="SUPFAM" id="SSF55073">
    <property type="entry name" value="Nucleotide cyclase"/>
    <property type="match status" value="1"/>
</dbReference>
<dbReference type="NCBIfam" id="TIGR00254">
    <property type="entry name" value="GGDEF"/>
    <property type="match status" value="1"/>
</dbReference>
<name>A0A7Y9XYC9_9SPHN</name>
<comment type="caution">
    <text evidence="4">The sequence shown here is derived from an EMBL/GenBank/DDBJ whole genome shotgun (WGS) entry which is preliminary data.</text>
</comment>
<dbReference type="SMART" id="SM00052">
    <property type="entry name" value="EAL"/>
    <property type="match status" value="1"/>
</dbReference>
<evidence type="ECO:0000259" key="3">
    <source>
        <dbReference type="PROSITE" id="PS50887"/>
    </source>
</evidence>
<dbReference type="InterPro" id="IPR029787">
    <property type="entry name" value="Nucleotide_cyclase"/>
</dbReference>
<feature type="domain" description="GGDEF" evidence="3">
    <location>
        <begin position="132"/>
        <end position="273"/>
    </location>
</feature>
<dbReference type="RefSeq" id="WP_229735694.1">
    <property type="nucleotide sequence ID" value="NZ_BMGF01000010.1"/>
</dbReference>
<dbReference type="InterPro" id="IPR000160">
    <property type="entry name" value="GGDEF_dom"/>
</dbReference>
<dbReference type="Gene3D" id="3.30.70.270">
    <property type="match status" value="1"/>
</dbReference>
<sequence>MKTHDTSKRGGSGKQAIGDAERDIIALGIAIAAIIMFVGTGGAVVPDVIRSLSGVGLGPDQVLVNALLLNIALIIFGWRRYRQLTQEVQERRKAEEQARHLAEIDPLTGCLNRRSIGPAADGLIAEAKARGEIAAIIMIDLDNFKQINDFNGHSAGDQILQDCAQRIASVLPQRSVLARLGGDEFVTVVAVEKNRLASIDHLATTIVEAVCEPVTVNGVEVRVTASLGLTSSEAGSMPDGTRPADSQTLLHMADIAMYHAKKQGRNCFYWFEEPMEDELRFRTEIEAGIRKGIPRGEFVPYYEQQIDLQTGELTGFEMLARWHSPKLGVVSPEIFIPIAEEIGAIGELSEQVIARALDDAKAWDPRLSLAVNISPLQLRDPWFAQKLLRLLVEANFPPERLEIEITESCLHENVAIVRSLITSLKNQGIRVSLDDFGTGYSSLAQLRNLPFDRIKIDRSFVTNLVENKDSEAIVHAIAMLGKGLGLPITVEGIETADVLDKLRQYGDIKGQGYLYGLPLTANEARDTLSKRNLLGGGEIGRKIARTLDAEVSQPALAARIA</sequence>
<dbReference type="Proteomes" id="UP000522081">
    <property type="component" value="Unassembled WGS sequence"/>
</dbReference>
<dbReference type="Pfam" id="PF00990">
    <property type="entry name" value="GGDEF"/>
    <property type="match status" value="1"/>
</dbReference>
<dbReference type="SUPFAM" id="SSF141868">
    <property type="entry name" value="EAL domain-like"/>
    <property type="match status" value="1"/>
</dbReference>
<keyword evidence="1" id="KW-1133">Transmembrane helix</keyword>
<keyword evidence="1" id="KW-0812">Transmembrane</keyword>
<accession>A0A7Y9XYC9</accession>
<gene>
    <name evidence="4" type="ORF">FHS75_003235</name>
</gene>
<evidence type="ECO:0000313" key="5">
    <source>
        <dbReference type="Proteomes" id="UP000522081"/>
    </source>
</evidence>
<keyword evidence="1" id="KW-0472">Membrane</keyword>
<evidence type="ECO:0000259" key="2">
    <source>
        <dbReference type="PROSITE" id="PS50883"/>
    </source>
</evidence>
<proteinExistence type="predicted"/>
<dbReference type="PROSITE" id="PS50883">
    <property type="entry name" value="EAL"/>
    <property type="match status" value="1"/>
</dbReference>
<protein>
    <submittedName>
        <fullName evidence="4">Diguanylate cyclase (GGDEF)-like protein</fullName>
    </submittedName>
</protein>
<dbReference type="EMBL" id="JACBZF010000008">
    <property type="protein sequence ID" value="NYH96884.1"/>
    <property type="molecule type" value="Genomic_DNA"/>
</dbReference>
<dbReference type="InterPro" id="IPR043128">
    <property type="entry name" value="Rev_trsase/Diguanyl_cyclase"/>
</dbReference>
<dbReference type="InterPro" id="IPR001633">
    <property type="entry name" value="EAL_dom"/>
</dbReference>
<dbReference type="SMART" id="SM00267">
    <property type="entry name" value="GGDEF"/>
    <property type="match status" value="1"/>
</dbReference>
<feature type="transmembrane region" description="Helical" evidence="1">
    <location>
        <begin position="24"/>
        <end position="42"/>
    </location>
</feature>
<dbReference type="PROSITE" id="PS50887">
    <property type="entry name" value="GGDEF"/>
    <property type="match status" value="1"/>
</dbReference>
<keyword evidence="5" id="KW-1185">Reference proteome</keyword>
<reference evidence="4 5" key="1">
    <citation type="submission" date="2020-07" db="EMBL/GenBank/DDBJ databases">
        <title>Genomic Encyclopedia of Type Strains, Phase IV (KMG-IV): sequencing the most valuable type-strain genomes for metagenomic binning, comparative biology and taxonomic classification.</title>
        <authorList>
            <person name="Goeker M."/>
        </authorList>
    </citation>
    <scope>NUCLEOTIDE SEQUENCE [LARGE SCALE GENOMIC DNA]</scope>
    <source>
        <strain evidence="4 5">DSM 29043</strain>
    </source>
</reference>
<dbReference type="InterPro" id="IPR052155">
    <property type="entry name" value="Biofilm_reg_signaling"/>
</dbReference>
<dbReference type="Pfam" id="PF00563">
    <property type="entry name" value="EAL"/>
    <property type="match status" value="1"/>
</dbReference>
<dbReference type="PANTHER" id="PTHR44757">
    <property type="entry name" value="DIGUANYLATE CYCLASE DGCP"/>
    <property type="match status" value="1"/>
</dbReference>
<feature type="domain" description="EAL" evidence="2">
    <location>
        <begin position="282"/>
        <end position="532"/>
    </location>
</feature>
<feature type="transmembrane region" description="Helical" evidence="1">
    <location>
        <begin position="62"/>
        <end position="81"/>
    </location>
</feature>
<dbReference type="AlphaFoldDB" id="A0A7Y9XYC9"/>
<organism evidence="4 5">
    <name type="scientific">Novosphingobium marinum</name>
    <dbReference type="NCBI Taxonomy" id="1514948"/>
    <lineage>
        <taxon>Bacteria</taxon>
        <taxon>Pseudomonadati</taxon>
        <taxon>Pseudomonadota</taxon>
        <taxon>Alphaproteobacteria</taxon>
        <taxon>Sphingomonadales</taxon>
        <taxon>Sphingomonadaceae</taxon>
        <taxon>Novosphingobium</taxon>
    </lineage>
</organism>
<dbReference type="CDD" id="cd01948">
    <property type="entry name" value="EAL"/>
    <property type="match status" value="1"/>
</dbReference>
<dbReference type="InterPro" id="IPR035919">
    <property type="entry name" value="EAL_sf"/>
</dbReference>